<sequence>MKACHFLIAFLFTGFCQAQSIEHLRISPQADYLVFIRNGDSLFLDELPQNKKEPTPLFLGRGLKENFNQRFLQWSPDQNYLIWESEGQLYQYSMGSKTTVKARLDSLNLGKYFRIDQVAYSNQGVVYFSAGPPDQPSVFALYAFDFSANELKELARQKGDIANISLSKDGKILAYSEYRFEEEQYRSRIHFIHPKSRMPLGESTWYDKAFFNRLSFSDSGKLLCRNVYGKAYVFELPELEDFLEEVASPEPEGVFFLRYFGEEILSTEQGVSGRVYKMRDQSGKPLRKLGQLRQGEQAYFDQKGQLFLSYENGVQPKRVYRLQDQREGLYSFLGENPLDSIAYEIFTYEGQGGLQQQSFIYGAGQTGLFILPYGGYKDRYPQLTYFLNELAFSLVQEAIVWYSSTPMATPISDWARIMVAPSWPIRSCFWTSGKIRRA</sequence>
<dbReference type="SUPFAM" id="SSF82171">
    <property type="entry name" value="DPP6 N-terminal domain-like"/>
    <property type="match status" value="1"/>
</dbReference>
<accession>A0A2S7T9A9</accession>
<organism evidence="1 2">
    <name type="scientific">Aureicoccus marinus</name>
    <dbReference type="NCBI Taxonomy" id="754435"/>
    <lineage>
        <taxon>Bacteria</taxon>
        <taxon>Pseudomonadati</taxon>
        <taxon>Bacteroidota</taxon>
        <taxon>Flavobacteriia</taxon>
        <taxon>Flavobacteriales</taxon>
        <taxon>Flavobacteriaceae</taxon>
        <taxon>Aureicoccus</taxon>
    </lineage>
</organism>
<dbReference type="InterPro" id="IPR011042">
    <property type="entry name" value="6-blade_b-propeller_TolB-like"/>
</dbReference>
<dbReference type="EMBL" id="MQVX01000001">
    <property type="protein sequence ID" value="PQJ16513.1"/>
    <property type="molecule type" value="Genomic_DNA"/>
</dbReference>
<evidence type="ECO:0008006" key="3">
    <source>
        <dbReference type="Google" id="ProtNLM"/>
    </source>
</evidence>
<comment type="caution">
    <text evidence="1">The sequence shown here is derived from an EMBL/GenBank/DDBJ whole genome shotgun (WGS) entry which is preliminary data.</text>
</comment>
<dbReference type="RefSeq" id="WP_146106298.1">
    <property type="nucleotide sequence ID" value="NZ_MQVX01000001.1"/>
</dbReference>
<evidence type="ECO:0000313" key="2">
    <source>
        <dbReference type="Proteomes" id="UP000239366"/>
    </source>
</evidence>
<dbReference type="Gene3D" id="2.120.10.30">
    <property type="entry name" value="TolB, C-terminal domain"/>
    <property type="match status" value="1"/>
</dbReference>
<name>A0A2S7T9A9_9FLAO</name>
<keyword evidence="2" id="KW-1185">Reference proteome</keyword>
<dbReference type="Proteomes" id="UP000239366">
    <property type="component" value="Unassembled WGS sequence"/>
</dbReference>
<dbReference type="AlphaFoldDB" id="A0A2S7T9A9"/>
<proteinExistence type="predicted"/>
<gene>
    <name evidence="1" type="ORF">BST99_13015</name>
</gene>
<protein>
    <recommendedName>
        <fullName evidence="3">Dipeptidylpeptidase IV N-terminal domain-containing protein</fullName>
    </recommendedName>
</protein>
<evidence type="ECO:0000313" key="1">
    <source>
        <dbReference type="EMBL" id="PQJ16513.1"/>
    </source>
</evidence>
<reference evidence="2" key="1">
    <citation type="submission" date="2016-11" db="EMBL/GenBank/DDBJ databases">
        <title>Trade-off between light-utilization and light-protection in marine flavobacteria.</title>
        <authorList>
            <person name="Kumagai Y."/>
            <person name="Yoshizawa S."/>
            <person name="Kogure K."/>
        </authorList>
    </citation>
    <scope>NUCLEOTIDE SEQUENCE [LARGE SCALE GENOMIC DNA]</scope>
    <source>
        <strain evidence="2">SG-18</strain>
    </source>
</reference>